<organism evidence="2 3">
    <name type="scientific">Rhodopseudomonas palustris</name>
    <dbReference type="NCBI Taxonomy" id="1076"/>
    <lineage>
        <taxon>Bacteria</taxon>
        <taxon>Pseudomonadati</taxon>
        <taxon>Pseudomonadota</taxon>
        <taxon>Alphaproteobacteria</taxon>
        <taxon>Hyphomicrobiales</taxon>
        <taxon>Nitrobacteraceae</taxon>
        <taxon>Rhodopseudomonas</taxon>
    </lineage>
</organism>
<proteinExistence type="predicted"/>
<evidence type="ECO:0000313" key="2">
    <source>
        <dbReference type="EMBL" id="RJF69799.1"/>
    </source>
</evidence>
<dbReference type="PANTHER" id="PTHR38342:SF2">
    <property type="entry name" value="INNER MEMBRANE OR EXPORTED"/>
    <property type="match status" value="1"/>
</dbReference>
<accession>A0A418V1Q8</accession>
<protein>
    <submittedName>
        <fullName evidence="2">DUF302 domain-containing protein</fullName>
    </submittedName>
</protein>
<dbReference type="PANTHER" id="PTHR38342">
    <property type="entry name" value="SLR5037 PROTEIN"/>
    <property type="match status" value="1"/>
</dbReference>
<name>A0A418V1Q8_RHOPL</name>
<gene>
    <name evidence="2" type="ORF">D4Q52_19340</name>
</gene>
<dbReference type="InterPro" id="IPR035923">
    <property type="entry name" value="TT1751-like_sf"/>
</dbReference>
<dbReference type="EMBL" id="QYYD01000021">
    <property type="protein sequence ID" value="RJF69799.1"/>
    <property type="molecule type" value="Genomic_DNA"/>
</dbReference>
<dbReference type="CDD" id="cd14797">
    <property type="entry name" value="DUF302"/>
    <property type="match status" value="1"/>
</dbReference>
<dbReference type="Proteomes" id="UP000285523">
    <property type="component" value="Unassembled WGS sequence"/>
</dbReference>
<sequence length="168" mass="17790">MISERRWRMIGRRKILRWGLIVMMGSAVLIGGARATETKMEVKTIHSAFPFSDTVEKLRTTLEAKGFTIFAAIDQRQAAQSVGLDMPPTTLLIYGNPKGGTPLMLAAPDFALELPLKLLVREDAGSKVLVVYTPAAALEGRHGLPAGLAAKLGGAEPAIAAAVGAPSN</sequence>
<dbReference type="AlphaFoldDB" id="A0A418V1Q8"/>
<feature type="domain" description="DUF302" evidence="1">
    <location>
        <begin position="73"/>
        <end position="133"/>
    </location>
</feature>
<dbReference type="Gene3D" id="3.30.310.70">
    <property type="entry name" value="TT1751-like domain"/>
    <property type="match status" value="1"/>
</dbReference>
<evidence type="ECO:0000313" key="3">
    <source>
        <dbReference type="Proteomes" id="UP000285523"/>
    </source>
</evidence>
<evidence type="ECO:0000259" key="1">
    <source>
        <dbReference type="Pfam" id="PF03625"/>
    </source>
</evidence>
<comment type="caution">
    <text evidence="2">The sequence shown here is derived from an EMBL/GenBank/DDBJ whole genome shotgun (WGS) entry which is preliminary data.</text>
</comment>
<dbReference type="OrthoDB" id="9799367at2"/>
<dbReference type="InterPro" id="IPR005180">
    <property type="entry name" value="DUF302"/>
</dbReference>
<reference evidence="2 3" key="1">
    <citation type="submission" date="2018-09" db="EMBL/GenBank/DDBJ databases">
        <title>Draft genome sequence of Rhodopseudomonas palustris 2.1.18.</title>
        <authorList>
            <person name="Robertson S.L."/>
            <person name="Meyer T.E."/>
            <person name="Kyndt J.A."/>
        </authorList>
    </citation>
    <scope>NUCLEOTIDE SEQUENCE [LARGE SCALE GENOMIC DNA]</scope>
    <source>
        <strain evidence="2 3">2.1.18</strain>
    </source>
</reference>
<dbReference type="Pfam" id="PF03625">
    <property type="entry name" value="DUF302"/>
    <property type="match status" value="1"/>
</dbReference>
<dbReference type="SUPFAM" id="SSF103247">
    <property type="entry name" value="TT1751-like"/>
    <property type="match status" value="1"/>
</dbReference>